<dbReference type="SUPFAM" id="SSF140500">
    <property type="entry name" value="BAS1536-like"/>
    <property type="match status" value="1"/>
</dbReference>
<dbReference type="RefSeq" id="WP_150443046.1">
    <property type="nucleotide sequence ID" value="NZ_VYKL01000077.1"/>
</dbReference>
<dbReference type="OrthoDB" id="2916249at2"/>
<dbReference type="Gene3D" id="4.10.280.10">
    <property type="entry name" value="Helix-loop-helix DNA-binding domain"/>
    <property type="match status" value="1"/>
</dbReference>
<dbReference type="InterPro" id="IPR018540">
    <property type="entry name" value="Spo0E-like"/>
</dbReference>
<evidence type="ECO:0000313" key="1">
    <source>
        <dbReference type="EMBL" id="KAA9011179.1"/>
    </source>
</evidence>
<organism evidence="1 2">
    <name type="scientific">Niallia endozanthoxylica</name>
    <dbReference type="NCBI Taxonomy" id="2036016"/>
    <lineage>
        <taxon>Bacteria</taxon>
        <taxon>Bacillati</taxon>
        <taxon>Bacillota</taxon>
        <taxon>Bacilli</taxon>
        <taxon>Bacillales</taxon>
        <taxon>Bacillaceae</taxon>
        <taxon>Niallia</taxon>
    </lineage>
</organism>
<dbReference type="GO" id="GO:0046983">
    <property type="term" value="F:protein dimerization activity"/>
    <property type="evidence" value="ECO:0007669"/>
    <property type="project" value="InterPro"/>
</dbReference>
<dbReference type="InterPro" id="IPR036638">
    <property type="entry name" value="HLH_DNA-bd_sf"/>
</dbReference>
<dbReference type="GO" id="GO:0043937">
    <property type="term" value="P:regulation of sporulation"/>
    <property type="evidence" value="ECO:0007669"/>
    <property type="project" value="InterPro"/>
</dbReference>
<name>A0A5J5GS32_9BACI</name>
<dbReference type="InterPro" id="IPR037208">
    <property type="entry name" value="Spo0E-like_sf"/>
</dbReference>
<reference evidence="1 2" key="1">
    <citation type="submission" date="2019-09" db="EMBL/GenBank/DDBJ databases">
        <title>Whole genome sequences of isolates from the Mars Exploration Rovers.</title>
        <authorList>
            <person name="Seuylemezian A."/>
            <person name="Vaishampayan P."/>
        </authorList>
    </citation>
    <scope>NUCLEOTIDE SEQUENCE [LARGE SCALE GENOMIC DNA]</scope>
    <source>
        <strain evidence="1 2">MER_TA_151</strain>
    </source>
</reference>
<protein>
    <submittedName>
        <fullName evidence="1">Aspartyl-phosphate phosphatase Spo0E family protein</fullName>
    </submittedName>
</protein>
<dbReference type="Pfam" id="PF09388">
    <property type="entry name" value="SpoOE-like"/>
    <property type="match status" value="1"/>
</dbReference>
<proteinExistence type="predicted"/>
<evidence type="ECO:0000313" key="2">
    <source>
        <dbReference type="Proteomes" id="UP000326671"/>
    </source>
</evidence>
<dbReference type="EMBL" id="VYKL01000077">
    <property type="protein sequence ID" value="KAA9011179.1"/>
    <property type="molecule type" value="Genomic_DNA"/>
</dbReference>
<dbReference type="AlphaFoldDB" id="A0A5J5GS32"/>
<accession>A0A5J5GS32</accession>
<keyword evidence="2" id="KW-1185">Reference proteome</keyword>
<gene>
    <name evidence="1" type="ORF">F4V44_26885</name>
</gene>
<comment type="caution">
    <text evidence="1">The sequence shown here is derived from an EMBL/GenBank/DDBJ whole genome shotgun (WGS) entry which is preliminary data.</text>
</comment>
<sequence length="66" mass="7564">MESSQSLILTANQLLSHIEYLRKRLINLGLTYGFDHENTLIASQELDVYILAYQEMNSKLSLQTCS</sequence>
<dbReference type="Proteomes" id="UP000326671">
    <property type="component" value="Unassembled WGS sequence"/>
</dbReference>